<dbReference type="FunFam" id="3.40.50.720:FF:000173">
    <property type="entry name" value="3-oxoacyl-[acyl-carrier protein] reductase"/>
    <property type="match status" value="1"/>
</dbReference>
<dbReference type="PANTHER" id="PTHR42760">
    <property type="entry name" value="SHORT-CHAIN DEHYDROGENASES/REDUCTASES FAMILY MEMBER"/>
    <property type="match status" value="1"/>
</dbReference>
<dbReference type="AlphaFoldDB" id="A0A344L3B1"/>
<evidence type="ECO:0008006" key="5">
    <source>
        <dbReference type="Google" id="ProtNLM"/>
    </source>
</evidence>
<dbReference type="PRINTS" id="PR00081">
    <property type="entry name" value="GDHRDH"/>
</dbReference>
<dbReference type="GO" id="GO:0016616">
    <property type="term" value="F:oxidoreductase activity, acting on the CH-OH group of donors, NAD or NADP as acceptor"/>
    <property type="evidence" value="ECO:0007669"/>
    <property type="project" value="TreeGrafter"/>
</dbReference>
<dbReference type="OrthoDB" id="286404at2"/>
<evidence type="ECO:0000313" key="4">
    <source>
        <dbReference type="Proteomes" id="UP000250434"/>
    </source>
</evidence>
<proteinExistence type="inferred from homology"/>
<dbReference type="PROSITE" id="PS00061">
    <property type="entry name" value="ADH_SHORT"/>
    <property type="match status" value="1"/>
</dbReference>
<accession>A0A344L3B1</accession>
<evidence type="ECO:0000256" key="1">
    <source>
        <dbReference type="ARBA" id="ARBA00006484"/>
    </source>
</evidence>
<protein>
    <recommendedName>
        <fullName evidence="5">3-oxoacyl-ACP reductase</fullName>
    </recommendedName>
</protein>
<dbReference type="RefSeq" id="WP_113691804.1">
    <property type="nucleotide sequence ID" value="NZ_CP015163.1"/>
</dbReference>
<sequence>MDIGSCRAIVTGAASGLGRACCLGLAEAGAEVVAVDTDRKGLDALAGDRIFPREADVTRERDVAGAVEAAFARFGRVDVLVNFAGIYRDGLLVKDIGDGDFVSMPLAQWRAVLDTDLTGTFLPVRETAVRMVRAGVRPGVLITVSSVSRAGNAGQGNYAAAKAGVVAFTRSVALELAPHGIRAAAIAPGFIDTPILSAMDPARLAARVDEIPVRRLGTPAEIFAGVRFAIECEYFTGRCLDIDGGLAL</sequence>
<dbReference type="EMBL" id="CP015163">
    <property type="protein sequence ID" value="AXB42535.1"/>
    <property type="molecule type" value="Genomic_DNA"/>
</dbReference>
<dbReference type="InterPro" id="IPR020904">
    <property type="entry name" value="Sc_DH/Rdtase_CS"/>
</dbReference>
<dbReference type="Gene3D" id="3.40.50.720">
    <property type="entry name" value="NAD(P)-binding Rossmann-like Domain"/>
    <property type="match status" value="1"/>
</dbReference>
<dbReference type="InterPro" id="IPR036291">
    <property type="entry name" value="NAD(P)-bd_dom_sf"/>
</dbReference>
<evidence type="ECO:0000256" key="2">
    <source>
        <dbReference type="ARBA" id="ARBA00023002"/>
    </source>
</evidence>
<dbReference type="InterPro" id="IPR002347">
    <property type="entry name" value="SDR_fam"/>
</dbReference>
<keyword evidence="2" id="KW-0560">Oxidoreductase</keyword>
<dbReference type="PANTHER" id="PTHR42760:SF135">
    <property type="entry name" value="BLL7886 PROTEIN"/>
    <property type="match status" value="1"/>
</dbReference>
<dbReference type="KEGG" id="aab:A4R43_08340"/>
<dbReference type="PRINTS" id="PR00080">
    <property type="entry name" value="SDRFAMILY"/>
</dbReference>
<name>A0A344L3B1_9PSEU</name>
<keyword evidence="4" id="KW-1185">Reference proteome</keyword>
<dbReference type="Pfam" id="PF13561">
    <property type="entry name" value="adh_short_C2"/>
    <property type="match status" value="1"/>
</dbReference>
<dbReference type="SUPFAM" id="SSF51735">
    <property type="entry name" value="NAD(P)-binding Rossmann-fold domains"/>
    <property type="match status" value="1"/>
</dbReference>
<evidence type="ECO:0000313" key="3">
    <source>
        <dbReference type="EMBL" id="AXB42535.1"/>
    </source>
</evidence>
<comment type="similarity">
    <text evidence="1">Belongs to the short-chain dehydrogenases/reductases (SDR) family.</text>
</comment>
<reference evidence="3 4" key="1">
    <citation type="submission" date="2016-04" db="EMBL/GenBank/DDBJ databases">
        <title>Complete genome sequence and analysis of deep-sea sediment isolate, Amycolatopsis sp. WP1.</title>
        <authorList>
            <person name="Wang H."/>
            <person name="Chen S."/>
            <person name="Wu Q."/>
        </authorList>
    </citation>
    <scope>NUCLEOTIDE SEQUENCE [LARGE SCALE GENOMIC DNA]</scope>
    <source>
        <strain evidence="3 4">WP1</strain>
    </source>
</reference>
<dbReference type="Proteomes" id="UP000250434">
    <property type="component" value="Chromosome"/>
</dbReference>
<gene>
    <name evidence="3" type="ORF">A4R43_08340</name>
</gene>
<dbReference type="GO" id="GO:0030497">
    <property type="term" value="P:fatty acid elongation"/>
    <property type="evidence" value="ECO:0007669"/>
    <property type="project" value="TreeGrafter"/>
</dbReference>
<organism evidence="3 4">
    <name type="scientific">Amycolatopsis albispora</name>
    <dbReference type="NCBI Taxonomy" id="1804986"/>
    <lineage>
        <taxon>Bacteria</taxon>
        <taxon>Bacillati</taxon>
        <taxon>Actinomycetota</taxon>
        <taxon>Actinomycetes</taxon>
        <taxon>Pseudonocardiales</taxon>
        <taxon>Pseudonocardiaceae</taxon>
        <taxon>Amycolatopsis</taxon>
    </lineage>
</organism>